<dbReference type="Proteomes" id="UP000783686">
    <property type="component" value="Unassembled WGS sequence"/>
</dbReference>
<dbReference type="GO" id="GO:0003713">
    <property type="term" value="F:transcription coactivator activity"/>
    <property type="evidence" value="ECO:0007669"/>
    <property type="project" value="InterPro"/>
</dbReference>
<evidence type="ECO:0000313" key="4">
    <source>
        <dbReference type="Proteomes" id="UP000614601"/>
    </source>
</evidence>
<dbReference type="EMBL" id="CAJFCW020000003">
    <property type="protein sequence ID" value="CAG9105765.1"/>
    <property type="molecule type" value="Genomic_DNA"/>
</dbReference>
<dbReference type="InterPro" id="IPR044852">
    <property type="entry name" value="WBP2-like"/>
</dbReference>
<dbReference type="InterPro" id="IPR011993">
    <property type="entry name" value="PH-like_dom_sf"/>
</dbReference>
<dbReference type="InterPro" id="IPR004182">
    <property type="entry name" value="GRAM"/>
</dbReference>
<name>A0A811KL88_9BILA</name>
<dbReference type="GO" id="GO:0005634">
    <property type="term" value="C:nucleus"/>
    <property type="evidence" value="ECO:0007669"/>
    <property type="project" value="TreeGrafter"/>
</dbReference>
<dbReference type="GO" id="GO:0031490">
    <property type="term" value="F:chromatin DNA binding"/>
    <property type="evidence" value="ECO:0007669"/>
    <property type="project" value="TreeGrafter"/>
</dbReference>
<protein>
    <recommendedName>
        <fullName evidence="2">GRAM domain-containing protein</fullName>
    </recommendedName>
</protein>
<dbReference type="Gene3D" id="2.30.29.30">
    <property type="entry name" value="Pleckstrin-homology domain (PH domain)/Phosphotyrosine-binding domain (PTB)"/>
    <property type="match status" value="1"/>
</dbReference>
<sequence length="251" mass="27295">MSANTAHTNDGNGILLYAGEMIILYAKHVEMSFSSITESFFKGKKYGNLYLTSHRVIFLNTDDNALKSLAMPFSFMNDIRLEQPLFGANYIEGKLTGQPGGNFEGEIGWKLTFPKGGCIDFGKALRQAVILVQNQGTRPANAPPPYVPPAGSYFAPPPAYFVAQPGNIGGGMQAPTHVFPDQPEEGTVYVFEQPPPYAGIPMNTPNQMYPDLRQRNVTNPEVPPPYPSGSNPTAPPAYDDATKLPEKPKVA</sequence>
<dbReference type="OrthoDB" id="1259151at2759"/>
<accession>A0A811KL88</accession>
<dbReference type="PANTHER" id="PTHR31606:SF1">
    <property type="entry name" value="WW DOMAIN BINDING PROTEIN 2, ISOFORM E"/>
    <property type="match status" value="1"/>
</dbReference>
<dbReference type="SUPFAM" id="SSF50729">
    <property type="entry name" value="PH domain-like"/>
    <property type="match status" value="1"/>
</dbReference>
<reference evidence="3" key="1">
    <citation type="submission" date="2020-09" db="EMBL/GenBank/DDBJ databases">
        <authorList>
            <person name="Kikuchi T."/>
        </authorList>
    </citation>
    <scope>NUCLEOTIDE SEQUENCE</scope>
    <source>
        <strain evidence="3">SH1</strain>
    </source>
</reference>
<keyword evidence="4" id="KW-1185">Reference proteome</keyword>
<feature type="domain" description="GRAM" evidence="2">
    <location>
        <begin position="39"/>
        <end position="129"/>
    </location>
</feature>
<dbReference type="CDD" id="cd13214">
    <property type="entry name" value="PH-GRAM_WBP2"/>
    <property type="match status" value="1"/>
</dbReference>
<feature type="region of interest" description="Disordered" evidence="1">
    <location>
        <begin position="203"/>
        <end position="251"/>
    </location>
</feature>
<organism evidence="3 4">
    <name type="scientific">Bursaphelenchus okinawaensis</name>
    <dbReference type="NCBI Taxonomy" id="465554"/>
    <lineage>
        <taxon>Eukaryota</taxon>
        <taxon>Metazoa</taxon>
        <taxon>Ecdysozoa</taxon>
        <taxon>Nematoda</taxon>
        <taxon>Chromadorea</taxon>
        <taxon>Rhabditida</taxon>
        <taxon>Tylenchina</taxon>
        <taxon>Tylenchomorpha</taxon>
        <taxon>Aphelenchoidea</taxon>
        <taxon>Aphelenchoididae</taxon>
        <taxon>Bursaphelenchus</taxon>
    </lineage>
</organism>
<proteinExistence type="predicted"/>
<evidence type="ECO:0000259" key="2">
    <source>
        <dbReference type="Pfam" id="PF02893"/>
    </source>
</evidence>
<evidence type="ECO:0000313" key="3">
    <source>
        <dbReference type="EMBL" id="CAD5216344.1"/>
    </source>
</evidence>
<comment type="caution">
    <text evidence="3">The sequence shown here is derived from an EMBL/GenBank/DDBJ whole genome shotgun (WGS) entry which is preliminary data.</text>
</comment>
<evidence type="ECO:0000256" key="1">
    <source>
        <dbReference type="SAM" id="MobiDB-lite"/>
    </source>
</evidence>
<dbReference type="Proteomes" id="UP000614601">
    <property type="component" value="Unassembled WGS sequence"/>
</dbReference>
<gene>
    <name evidence="3" type="ORF">BOKJ2_LOCUS6546</name>
</gene>
<dbReference type="Pfam" id="PF02893">
    <property type="entry name" value="GRAM"/>
    <property type="match status" value="1"/>
</dbReference>
<dbReference type="PANTHER" id="PTHR31606">
    <property type="entry name" value="WW DOMAIN BINDING PROTEIN 2, ISOFORM E"/>
    <property type="match status" value="1"/>
</dbReference>
<dbReference type="AlphaFoldDB" id="A0A811KL88"/>
<feature type="compositionally biased region" description="Basic and acidic residues" evidence="1">
    <location>
        <begin position="240"/>
        <end position="251"/>
    </location>
</feature>
<dbReference type="EMBL" id="CAJFDH010000003">
    <property type="protein sequence ID" value="CAD5216344.1"/>
    <property type="molecule type" value="Genomic_DNA"/>
</dbReference>